<feature type="transmembrane region" description="Helical" evidence="3">
    <location>
        <begin position="981"/>
        <end position="1003"/>
    </location>
</feature>
<keyword evidence="3" id="KW-0812">Transmembrane</keyword>
<keyword evidence="3" id="KW-0472">Membrane</keyword>
<gene>
    <name evidence="4" type="ORF">CF168_11125</name>
</gene>
<dbReference type="Gene3D" id="3.30.2090.10">
    <property type="entry name" value="Multidrug efflux transporter AcrB TolC docking domain, DN and DC subdomains"/>
    <property type="match status" value="2"/>
</dbReference>
<feature type="transmembrane region" description="Helical" evidence="3">
    <location>
        <begin position="364"/>
        <end position="381"/>
    </location>
</feature>
<keyword evidence="1" id="KW-0175">Coiled coil</keyword>
<proteinExistence type="predicted"/>
<dbReference type="GO" id="GO:0042910">
    <property type="term" value="F:xenobiotic transmembrane transporter activity"/>
    <property type="evidence" value="ECO:0007669"/>
    <property type="project" value="TreeGrafter"/>
</dbReference>
<dbReference type="EMBL" id="CP022358">
    <property type="protein sequence ID" value="ASK69379.1"/>
    <property type="molecule type" value="Genomic_DNA"/>
</dbReference>
<dbReference type="AlphaFoldDB" id="A0A220UMK4"/>
<dbReference type="InterPro" id="IPR027463">
    <property type="entry name" value="AcrB_DN_DC_subdom"/>
</dbReference>
<keyword evidence="5" id="KW-1185">Reference proteome</keyword>
<dbReference type="Gene3D" id="3.30.70.1430">
    <property type="entry name" value="Multidrug efflux transporter AcrB pore domain"/>
    <property type="match status" value="2"/>
</dbReference>
<dbReference type="KEGG" id="sbj:CF168_11125"/>
<feature type="coiled-coil region" evidence="1">
    <location>
        <begin position="152"/>
        <end position="207"/>
    </location>
</feature>
<feature type="transmembrane region" description="Helical" evidence="3">
    <location>
        <begin position="950"/>
        <end position="969"/>
    </location>
</feature>
<feature type="region of interest" description="Disordered" evidence="2">
    <location>
        <begin position="1016"/>
        <end position="1035"/>
    </location>
</feature>
<dbReference type="InterPro" id="IPR001036">
    <property type="entry name" value="Acrflvin-R"/>
</dbReference>
<evidence type="ECO:0000256" key="2">
    <source>
        <dbReference type="SAM" id="MobiDB-lite"/>
    </source>
</evidence>
<evidence type="ECO:0000256" key="3">
    <source>
        <dbReference type="SAM" id="Phobius"/>
    </source>
</evidence>
<dbReference type="GO" id="GO:0005886">
    <property type="term" value="C:plasma membrane"/>
    <property type="evidence" value="ECO:0007669"/>
    <property type="project" value="TreeGrafter"/>
</dbReference>
<dbReference type="Proteomes" id="UP000198367">
    <property type="component" value="Chromosome"/>
</dbReference>
<feature type="transmembrane region" description="Helical" evidence="3">
    <location>
        <begin position="883"/>
        <end position="902"/>
    </location>
</feature>
<name>A0A220UMK4_9GAMM</name>
<dbReference type="Pfam" id="PF00873">
    <property type="entry name" value="ACR_tran"/>
    <property type="match status" value="1"/>
</dbReference>
<feature type="transmembrane region" description="Helical" evidence="3">
    <location>
        <begin position="12"/>
        <end position="30"/>
    </location>
</feature>
<dbReference type="Gene3D" id="3.30.70.1440">
    <property type="entry name" value="Multidrug efflux transporter AcrB pore domain"/>
    <property type="match status" value="1"/>
</dbReference>
<feature type="transmembrane region" description="Helical" evidence="3">
    <location>
        <begin position="467"/>
        <end position="494"/>
    </location>
</feature>
<reference evidence="4 5" key="1">
    <citation type="submission" date="2017-07" db="EMBL/GenBank/DDBJ databases">
        <title>Phenotypical and genomic characterization of a clinical isolate of Shewanella bicestrii sp. nov. producing an extended-spectrum beta-lactamase and a new oxacillinase variant.</title>
        <authorList>
            <person name="Jousset A.B."/>
            <person name="Bonnin R.A."/>
            <person name="Girlich D."/>
            <person name="Dabos L."/>
            <person name="Potron A."/>
            <person name="Dortet L."/>
            <person name="Glaser P."/>
            <person name="Naas T."/>
        </authorList>
    </citation>
    <scope>NUCLEOTIDE SEQUENCE [LARGE SCALE GENOMIC DNA]</scope>
    <source>
        <strain evidence="4 5">JAB-1</strain>
    </source>
</reference>
<dbReference type="PRINTS" id="PR00702">
    <property type="entry name" value="ACRIFLAVINRP"/>
</dbReference>
<dbReference type="Gene3D" id="3.30.70.1320">
    <property type="entry name" value="Multidrug efflux transporter AcrB pore domain like"/>
    <property type="match status" value="1"/>
</dbReference>
<evidence type="ECO:0000256" key="1">
    <source>
        <dbReference type="SAM" id="Coils"/>
    </source>
</evidence>
<evidence type="ECO:0000313" key="4">
    <source>
        <dbReference type="EMBL" id="ASK69379.1"/>
    </source>
</evidence>
<sequence length="1035" mass="114993">MSLSTFALRQKTFVIFFTVLSIIAGIYSYFDLGKLEDPSFTVKSAVIVTLYPGANAKEVEELVTDKIETKLEEMESLWKLRSLSRPGSSMIFVDLKEKVNSEALPQQWDLMRRKVEDVKLELPVQAQISIVQDEFSEVYGMVFAVYGDNMEMAELKDHARELQRRIKAVDGVKKVQLHGVNEQVVNIRISEERLAEANLTMLQLIEQLHSQNMPIVAGDFDLGIENLRVEQGDTFKSIEDIRNLSIQTGLNGLQSAVIRLGDIADVTMAYQDPATTLSRYNGQQAITLAVSPVNGINVVSIGDTLKAVLADYQTKLPDGAGIGVIAYQPEEVQKSVNNFIVNLIESVVIVVVVLLIFMGWRSAAIVGVSLLLTILFTLIYMKLTSVDLQRVSLGSFVLALGMLVDNAIVIVDLFQAKIKQGIERTQAVRDSIKEMAMPLLGATVIAAMGTAPVLLSQTDSAEFSLSIVQVLCSSLLLSWIIAMVVTPLMCWYFLGKTSNVEAENAKPSSRYVLMYQQAVEWVVENPKKTILFTVPLLLGTLLVAPLLKVSFMPSSDRAIVFLDYWLPNGGRIEQTSTDMRKVEHWLLAQPEVENISSYVGESAPRFSVTVEPEPLDASYGQILVNMRRFEDIDTLVQRGDTWLAKEFPYAEPRFRELKLATKDKYSIEARFIGPDPKVLHDLADQAKDIMRQHPNLKYVRDDWRQESKVMTPQVDMHAARLAGVTRTDIANAINRVTEGTNVGTMRHGDDLIPIKLRSADASLAHFENIPVRSLLGTHSVPMGQVVESIEIKGEESMVWRRNRLPAITAQAGVSGDTASNVRQSIAADIEAIALPEGYRMEWGGEYYDEQRSIDDLMQQNPKATLLMVIILVAMFNAFRQPLIIMITLPLAAIGIVWSLLLLDKPFGFMAIVGMICLSGMIIKNGIVLMDQIELERRNGRRIAEAIKAATLNRTMAISMAALTTALGMIPLLTDRLFDQMAATIIGGLTAASVLSLFVMPALYRLFYRRDEREEDALRDAPTNNTPSVVASAKEV</sequence>
<accession>A0A220UMK4</accession>
<dbReference type="SUPFAM" id="SSF82866">
    <property type="entry name" value="Multidrug efflux transporter AcrB transmembrane domain"/>
    <property type="match status" value="2"/>
</dbReference>
<dbReference type="SUPFAM" id="SSF82714">
    <property type="entry name" value="Multidrug efflux transporter AcrB TolC docking domain, DN and DC subdomains"/>
    <property type="match status" value="2"/>
</dbReference>
<organism evidence="4 5">
    <name type="scientific">Shewanella bicestrii</name>
    <dbReference type="NCBI Taxonomy" id="2018305"/>
    <lineage>
        <taxon>Bacteria</taxon>
        <taxon>Pseudomonadati</taxon>
        <taxon>Pseudomonadota</taxon>
        <taxon>Gammaproteobacteria</taxon>
        <taxon>Alteromonadales</taxon>
        <taxon>Shewanellaceae</taxon>
        <taxon>Shewanella</taxon>
    </lineage>
</organism>
<protein>
    <submittedName>
        <fullName evidence="4">Transporter</fullName>
    </submittedName>
</protein>
<feature type="transmembrane region" description="Helical" evidence="3">
    <location>
        <begin position="908"/>
        <end position="929"/>
    </location>
</feature>
<feature type="transmembrane region" description="Helical" evidence="3">
    <location>
        <begin position="393"/>
        <end position="414"/>
    </location>
</feature>
<keyword evidence="3" id="KW-1133">Transmembrane helix</keyword>
<dbReference type="SUPFAM" id="SSF82693">
    <property type="entry name" value="Multidrug efflux transporter AcrB pore domain, PN1, PN2, PC1 and PC2 subdomains"/>
    <property type="match status" value="3"/>
</dbReference>
<dbReference type="PANTHER" id="PTHR32063:SF18">
    <property type="entry name" value="CATION EFFLUX SYSTEM PROTEIN"/>
    <property type="match status" value="1"/>
</dbReference>
<evidence type="ECO:0000313" key="5">
    <source>
        <dbReference type="Proteomes" id="UP000198367"/>
    </source>
</evidence>
<feature type="transmembrane region" description="Helical" evidence="3">
    <location>
        <begin position="529"/>
        <end position="547"/>
    </location>
</feature>
<dbReference type="RefSeq" id="WP_089067881.1">
    <property type="nucleotide sequence ID" value="NZ_CP022358.1"/>
</dbReference>
<dbReference type="Gene3D" id="1.20.1640.10">
    <property type="entry name" value="Multidrug efflux transporter AcrB transmembrane domain"/>
    <property type="match status" value="2"/>
</dbReference>
<dbReference type="PANTHER" id="PTHR32063">
    <property type="match status" value="1"/>
</dbReference>
<feature type="transmembrane region" description="Helical" evidence="3">
    <location>
        <begin position="435"/>
        <end position="455"/>
    </location>
</feature>